<feature type="region of interest" description="Disordered" evidence="1">
    <location>
        <begin position="53"/>
        <end position="98"/>
    </location>
</feature>
<keyword evidence="3" id="KW-1185">Reference proteome</keyword>
<proteinExistence type="predicted"/>
<comment type="caution">
    <text evidence="2">The sequence shown here is derived from an EMBL/GenBank/DDBJ whole genome shotgun (WGS) entry which is preliminary data.</text>
</comment>
<dbReference type="SUPFAM" id="SSF52540">
    <property type="entry name" value="P-loop containing nucleoside triphosphate hydrolases"/>
    <property type="match status" value="1"/>
</dbReference>
<evidence type="ECO:0008006" key="4">
    <source>
        <dbReference type="Google" id="ProtNLM"/>
    </source>
</evidence>
<evidence type="ECO:0000256" key="1">
    <source>
        <dbReference type="SAM" id="MobiDB-lite"/>
    </source>
</evidence>
<organism evidence="2 3">
    <name type="scientific">Streptomyces longisporoflavus</name>
    <dbReference type="NCBI Taxonomy" id="28044"/>
    <lineage>
        <taxon>Bacteria</taxon>
        <taxon>Bacillati</taxon>
        <taxon>Actinomycetota</taxon>
        <taxon>Actinomycetes</taxon>
        <taxon>Kitasatosporales</taxon>
        <taxon>Streptomycetaceae</taxon>
        <taxon>Streptomyces</taxon>
    </lineage>
</organism>
<dbReference type="Proteomes" id="UP001610818">
    <property type="component" value="Unassembled WGS sequence"/>
</dbReference>
<feature type="compositionally biased region" description="Polar residues" evidence="1">
    <location>
        <begin position="86"/>
        <end position="98"/>
    </location>
</feature>
<protein>
    <recommendedName>
        <fullName evidence="4">DNA helicase</fullName>
    </recommendedName>
</protein>
<evidence type="ECO:0000313" key="3">
    <source>
        <dbReference type="Proteomes" id="UP001610818"/>
    </source>
</evidence>
<gene>
    <name evidence="2" type="ORF">ACH4F9_36660</name>
</gene>
<reference evidence="2 3" key="1">
    <citation type="submission" date="2024-10" db="EMBL/GenBank/DDBJ databases">
        <title>The Natural Products Discovery Center: Release of the First 8490 Sequenced Strains for Exploring Actinobacteria Biosynthetic Diversity.</title>
        <authorList>
            <person name="Kalkreuter E."/>
            <person name="Kautsar S.A."/>
            <person name="Yang D."/>
            <person name="Bader C.D."/>
            <person name="Teijaro C.N."/>
            <person name="Fluegel L."/>
            <person name="Davis C.M."/>
            <person name="Simpson J.R."/>
            <person name="Lauterbach L."/>
            <person name="Steele A.D."/>
            <person name="Gui C."/>
            <person name="Meng S."/>
            <person name="Li G."/>
            <person name="Viehrig K."/>
            <person name="Ye F."/>
            <person name="Su P."/>
            <person name="Kiefer A.F."/>
            <person name="Nichols A."/>
            <person name="Cepeda A.J."/>
            <person name="Yan W."/>
            <person name="Fan B."/>
            <person name="Jiang Y."/>
            <person name="Adhikari A."/>
            <person name="Zheng C.-J."/>
            <person name="Schuster L."/>
            <person name="Cowan T.M."/>
            <person name="Smanski M.J."/>
            <person name="Chevrette M.G."/>
            <person name="De Carvalho L.P.S."/>
            <person name="Shen B."/>
        </authorList>
    </citation>
    <scope>NUCLEOTIDE SEQUENCE [LARGE SCALE GENOMIC DNA]</scope>
    <source>
        <strain evidence="2 3">NPDC017990</strain>
    </source>
</reference>
<dbReference type="RefSeq" id="WP_397717052.1">
    <property type="nucleotide sequence ID" value="NZ_JBIRGN010000008.1"/>
</dbReference>
<accession>A0ABW7R2E2</accession>
<evidence type="ECO:0000313" key="2">
    <source>
        <dbReference type="EMBL" id="MFH8550539.1"/>
    </source>
</evidence>
<feature type="compositionally biased region" description="Basic and acidic residues" evidence="1">
    <location>
        <begin position="1"/>
        <end position="10"/>
    </location>
</feature>
<dbReference type="InterPro" id="IPR027417">
    <property type="entry name" value="P-loop_NTPase"/>
</dbReference>
<name>A0ABW7R2E2_9ACTN</name>
<feature type="region of interest" description="Disordered" evidence="1">
    <location>
        <begin position="1"/>
        <end position="25"/>
    </location>
</feature>
<dbReference type="EMBL" id="JBIRGQ010000008">
    <property type="protein sequence ID" value="MFH8550539.1"/>
    <property type="molecule type" value="Genomic_DNA"/>
</dbReference>
<sequence length="98" mass="10764">MGLRPHRGDFLEPEADAPRLPGPIPRPEARLAYVAITRARHHLDIGGLAWFKRHHPQGFNTGRQQEAGGRHTGTPPPPLTSLLSREGSSPQRRTPGTV</sequence>